<protein>
    <recommendedName>
        <fullName evidence="1">Phospholipid/glycerol acyltransferase domain-containing protein</fullName>
    </recommendedName>
</protein>
<evidence type="ECO:0000313" key="3">
    <source>
        <dbReference type="Proteomes" id="UP000594463"/>
    </source>
</evidence>
<dbReference type="GO" id="GO:0016746">
    <property type="term" value="F:acyltransferase activity"/>
    <property type="evidence" value="ECO:0007669"/>
    <property type="project" value="InterPro"/>
</dbReference>
<dbReference type="SUPFAM" id="SSF69593">
    <property type="entry name" value="Glycerol-3-phosphate (1)-acyltransferase"/>
    <property type="match status" value="1"/>
</dbReference>
<keyword evidence="3" id="KW-1185">Reference proteome</keyword>
<evidence type="ECO:0000259" key="1">
    <source>
        <dbReference type="SMART" id="SM00563"/>
    </source>
</evidence>
<dbReference type="CDD" id="cd07989">
    <property type="entry name" value="LPLAT_AGPAT-like"/>
    <property type="match status" value="1"/>
</dbReference>
<feature type="domain" description="Phospholipid/glycerol acyltransferase" evidence="1">
    <location>
        <begin position="38"/>
        <end position="153"/>
    </location>
</feature>
<dbReference type="RefSeq" id="WP_218113215.1">
    <property type="nucleotide sequence ID" value="NZ_CP065383.1"/>
</dbReference>
<dbReference type="InterPro" id="IPR002123">
    <property type="entry name" value="Plipid/glycerol_acylTrfase"/>
</dbReference>
<dbReference type="AlphaFoldDB" id="A0A7T1ALD3"/>
<dbReference type="Proteomes" id="UP000594463">
    <property type="component" value="Chromosome"/>
</dbReference>
<gene>
    <name evidence="2" type="ORF">RT761_01267</name>
</gene>
<dbReference type="KEGG" id="alam:RT761_01267"/>
<dbReference type="Pfam" id="PF01553">
    <property type="entry name" value="Acyltransferase"/>
    <property type="match status" value="1"/>
</dbReference>
<sequence length="371" mass="42953">MSLPADTLLWKIGKKWISPFVSKIYHIEFSGRIPKPPFLLISNHVSPFDPFFIAPYIDLPISWVIAQISFQNPIERFFLNKIGAIQKFKSRPDPAMLYSIYDILNKGGVVGLFPEGTITWTGDFQDHLISPKSMNKLILSLDVPVVAACIQGAWLSHPVWADHGRKPKIFVNFNTYSDYLAMEFIHHSEWEWQKKHRIPYPGKRKAQGIERVLWICPYCSSFRTLLGKKDEVICSSCHNRWSINDSGFIGGKTLLDLFHRQIEVFSEWVNDSPKVSFPSVTASFRNDRTTRLIKTLHQRLTIDDDAIQIGTIPMDIKKIKGMNTHFRDILEFRYEDTLVQIKSKYTSFLLYNWIVIRKKQILGQVSDETSD</sequence>
<dbReference type="SMART" id="SM00563">
    <property type="entry name" value="PlsC"/>
    <property type="match status" value="1"/>
</dbReference>
<reference evidence="2 3" key="1">
    <citation type="journal article" date="2021" name="Nat. Commun.">
        <title>Isolation of a member of the candidate phylum Atribacteria reveals a unique cell membrane structure.</title>
        <authorList>
            <person name="Taiki K."/>
            <person name="Nobu M.K."/>
            <person name="Kusada H."/>
            <person name="Meng X.-Y."/>
            <person name="Hosoki N."/>
            <person name="Uematsu K."/>
            <person name="Yoshioka H."/>
            <person name="Kamagata Y."/>
            <person name="Tamaki H."/>
        </authorList>
    </citation>
    <scope>NUCLEOTIDE SEQUENCE [LARGE SCALE GENOMIC DNA]</scope>
    <source>
        <strain evidence="2 3">RT761</strain>
    </source>
</reference>
<organism evidence="2 3">
    <name type="scientific">Atribacter laminatus</name>
    <dbReference type="NCBI Taxonomy" id="2847778"/>
    <lineage>
        <taxon>Bacteria</taxon>
        <taxon>Pseudomonadati</taxon>
        <taxon>Atribacterota</taxon>
        <taxon>Atribacteria</taxon>
        <taxon>Atribacterales</taxon>
        <taxon>Atribacteraceae</taxon>
        <taxon>Atribacter</taxon>
    </lineage>
</organism>
<accession>A0A7T1ALD3</accession>
<name>A0A7T1ALD3_ATRLM</name>
<proteinExistence type="predicted"/>
<evidence type="ECO:0000313" key="2">
    <source>
        <dbReference type="EMBL" id="QPM68053.1"/>
    </source>
</evidence>
<dbReference type="EMBL" id="CP065383">
    <property type="protein sequence ID" value="QPM68053.1"/>
    <property type="molecule type" value="Genomic_DNA"/>
</dbReference>